<dbReference type="InterPro" id="IPR035595">
    <property type="entry name" value="UDP_glycos_trans_CS"/>
</dbReference>
<evidence type="ECO:0000256" key="2">
    <source>
        <dbReference type="ARBA" id="ARBA00022676"/>
    </source>
</evidence>
<proteinExistence type="inferred from homology"/>
<dbReference type="EMBL" id="QDEB01102217">
    <property type="protein sequence ID" value="RZC31813.1"/>
    <property type="molecule type" value="Genomic_DNA"/>
</dbReference>
<evidence type="ECO:0000313" key="6">
    <source>
        <dbReference type="EMBL" id="RZC31813.1"/>
    </source>
</evidence>
<dbReference type="EC" id="2.4.1.17" evidence="5"/>
<dbReference type="InterPro" id="IPR050271">
    <property type="entry name" value="UDP-glycosyltransferase"/>
</dbReference>
<evidence type="ECO:0000313" key="7">
    <source>
        <dbReference type="Proteomes" id="UP000292052"/>
    </source>
</evidence>
<dbReference type="FunFam" id="3.40.50.2000:FF:000050">
    <property type="entry name" value="UDP-glucuronosyltransferase"/>
    <property type="match status" value="1"/>
</dbReference>
<dbReference type="InterPro" id="IPR002213">
    <property type="entry name" value="UDP_glucos_trans"/>
</dbReference>
<keyword evidence="5" id="KW-0732">Signal</keyword>
<feature type="chain" id="PRO_5019620640" description="UDP-glucuronosyltransferase" evidence="5">
    <location>
        <begin position="20"/>
        <end position="462"/>
    </location>
</feature>
<dbReference type="GO" id="GO:0015020">
    <property type="term" value="F:glucuronosyltransferase activity"/>
    <property type="evidence" value="ECO:0007669"/>
    <property type="project" value="UniProtKB-EC"/>
</dbReference>
<dbReference type="OrthoDB" id="5835829at2759"/>
<dbReference type="Gene3D" id="3.40.50.2000">
    <property type="entry name" value="Glycogen Phosphorylase B"/>
    <property type="match status" value="2"/>
</dbReference>
<dbReference type="AlphaFoldDB" id="A0A482VGK0"/>
<accession>A0A482VGK0</accession>
<comment type="caution">
    <text evidence="6">The sequence shown here is derived from an EMBL/GenBank/DDBJ whole genome shotgun (WGS) entry which is preliminary data.</text>
</comment>
<dbReference type="SUPFAM" id="SSF53756">
    <property type="entry name" value="UDP-Glycosyltransferase/glycogen phosphorylase"/>
    <property type="match status" value="1"/>
</dbReference>
<dbReference type="Proteomes" id="UP000292052">
    <property type="component" value="Unassembled WGS sequence"/>
</dbReference>
<name>A0A482VGK0_ASBVE</name>
<sequence length="462" mass="53485">MKLVLFIVINLLFLHIKCAKILGVFPAPGYSQFILAEVLMKELANRGHQVTVISPYSPKNATENYRTIEVTDVLSSGDQFDLFELERKNLFTNIMTTYKFGNFMTEVTLSSKKVQDLLHSHETFDLVIIEQFFNDAMKGFAIHFNAPLVLFSSMGITEWNNYVMGSPFIPAINAISYTSYTNFMNFSQRFRNLYGTVFNYFYRNLFAYPLQKEYLQKYFPTFMDFDQIVCNASLMLLNSHITTSENSLLPYNMIEIGGFHIVQNPLSKEVQEYLDSAHDGAILFSLGSNLKSSDLSEETLNGIFKVFSKLKQKILWKFERDFPNKPENIFIFKWLKQSDILAHPNTQLFITHGGLLSTTEAIFYGIPMVGIPIFADQKMNMARASRSGIAKMLPFQELSEETLSAAINETINDTRYQENVRRMSNIMRDRVVRPLDLAMYWIEYKQILEELRSEFFNILMQI</sequence>
<evidence type="ECO:0000256" key="3">
    <source>
        <dbReference type="ARBA" id="ARBA00022679"/>
    </source>
</evidence>
<keyword evidence="7" id="KW-1185">Reference proteome</keyword>
<reference evidence="6 7" key="1">
    <citation type="submission" date="2017-03" db="EMBL/GenBank/DDBJ databases">
        <title>Genome of the blue death feigning beetle - Asbolus verrucosus.</title>
        <authorList>
            <person name="Rider S.D."/>
        </authorList>
    </citation>
    <scope>NUCLEOTIDE SEQUENCE [LARGE SCALE GENOMIC DNA]</scope>
    <source>
        <strain evidence="6">Butters</strain>
        <tissue evidence="6">Head and leg muscle</tissue>
    </source>
</reference>
<organism evidence="6 7">
    <name type="scientific">Asbolus verrucosus</name>
    <name type="common">Desert ironclad beetle</name>
    <dbReference type="NCBI Taxonomy" id="1661398"/>
    <lineage>
        <taxon>Eukaryota</taxon>
        <taxon>Metazoa</taxon>
        <taxon>Ecdysozoa</taxon>
        <taxon>Arthropoda</taxon>
        <taxon>Hexapoda</taxon>
        <taxon>Insecta</taxon>
        <taxon>Pterygota</taxon>
        <taxon>Neoptera</taxon>
        <taxon>Endopterygota</taxon>
        <taxon>Coleoptera</taxon>
        <taxon>Polyphaga</taxon>
        <taxon>Cucujiformia</taxon>
        <taxon>Tenebrionidae</taxon>
        <taxon>Pimeliinae</taxon>
        <taxon>Asbolus</taxon>
    </lineage>
</organism>
<evidence type="ECO:0000256" key="5">
    <source>
        <dbReference type="RuleBase" id="RU362059"/>
    </source>
</evidence>
<feature type="signal peptide" evidence="5">
    <location>
        <begin position="1"/>
        <end position="19"/>
    </location>
</feature>
<comment type="subcellular location">
    <subcellularLocation>
        <location evidence="5">Membrane</location>
        <topology evidence="5">Single-pass membrane protein</topology>
    </subcellularLocation>
</comment>
<dbReference type="Pfam" id="PF00201">
    <property type="entry name" value="UDPGT"/>
    <property type="match status" value="1"/>
</dbReference>
<comment type="similarity">
    <text evidence="1 4">Belongs to the UDP-glycosyltransferase family.</text>
</comment>
<evidence type="ECO:0000256" key="1">
    <source>
        <dbReference type="ARBA" id="ARBA00009995"/>
    </source>
</evidence>
<dbReference type="GO" id="GO:0016020">
    <property type="term" value="C:membrane"/>
    <property type="evidence" value="ECO:0007669"/>
    <property type="project" value="UniProtKB-SubCell"/>
</dbReference>
<keyword evidence="3 4" id="KW-0808">Transferase</keyword>
<protein>
    <recommendedName>
        <fullName evidence="5">UDP-glucuronosyltransferase</fullName>
        <ecNumber evidence="5">2.4.1.17</ecNumber>
    </recommendedName>
</protein>
<keyword evidence="2 4" id="KW-0328">Glycosyltransferase</keyword>
<dbReference type="CDD" id="cd03784">
    <property type="entry name" value="GT1_Gtf-like"/>
    <property type="match status" value="1"/>
</dbReference>
<evidence type="ECO:0000256" key="4">
    <source>
        <dbReference type="RuleBase" id="RU003718"/>
    </source>
</evidence>
<dbReference type="PROSITE" id="PS00375">
    <property type="entry name" value="UDPGT"/>
    <property type="match status" value="1"/>
</dbReference>
<comment type="catalytic activity">
    <reaction evidence="5">
        <text>glucuronate acceptor + UDP-alpha-D-glucuronate = acceptor beta-D-glucuronoside + UDP + H(+)</text>
        <dbReference type="Rhea" id="RHEA:21032"/>
        <dbReference type="ChEBI" id="CHEBI:15378"/>
        <dbReference type="ChEBI" id="CHEBI:58052"/>
        <dbReference type="ChEBI" id="CHEBI:58223"/>
        <dbReference type="ChEBI" id="CHEBI:132367"/>
        <dbReference type="ChEBI" id="CHEBI:132368"/>
        <dbReference type="EC" id="2.4.1.17"/>
    </reaction>
</comment>
<gene>
    <name evidence="6" type="ORF">BDFB_010089</name>
</gene>
<dbReference type="PANTHER" id="PTHR48043">
    <property type="entry name" value="EG:EG0003.4 PROTEIN-RELATED"/>
    <property type="match status" value="1"/>
</dbReference>
<dbReference type="PANTHER" id="PTHR48043:SF159">
    <property type="entry name" value="EG:EG0003.4 PROTEIN-RELATED"/>
    <property type="match status" value="1"/>
</dbReference>